<feature type="compositionally biased region" description="Basic residues" evidence="16">
    <location>
        <begin position="734"/>
        <end position="744"/>
    </location>
</feature>
<feature type="compositionally biased region" description="Basic and acidic residues" evidence="16">
    <location>
        <begin position="723"/>
        <end position="733"/>
    </location>
</feature>
<keyword evidence="15" id="KW-0274">FAD</keyword>
<feature type="binding site" evidence="14">
    <location>
        <position position="13"/>
    </location>
    <ligand>
        <name>FAD</name>
        <dbReference type="ChEBI" id="CHEBI:57692"/>
    </ligand>
</feature>
<dbReference type="InterPro" id="IPR000608">
    <property type="entry name" value="UBC"/>
</dbReference>
<feature type="binding site" evidence="14">
    <location>
        <position position="355"/>
    </location>
    <ligand>
        <name>substrate</name>
    </ligand>
</feature>
<comment type="cofactor">
    <cofactor evidence="2 15">
        <name>FAD</name>
        <dbReference type="ChEBI" id="CHEBI:57692"/>
    </cofactor>
</comment>
<keyword evidence="15" id="KW-0285">Flavoprotein</keyword>
<evidence type="ECO:0000256" key="4">
    <source>
        <dbReference type="ARBA" id="ARBA00004906"/>
    </source>
</evidence>
<dbReference type="PROSITE" id="PS50127">
    <property type="entry name" value="UBC_2"/>
    <property type="match status" value="1"/>
</dbReference>
<evidence type="ECO:0000256" key="14">
    <source>
        <dbReference type="PIRSR" id="PIRSR601613-1"/>
    </source>
</evidence>
<dbReference type="EC" id="1.4.3.-" evidence="15"/>
<evidence type="ECO:0000256" key="6">
    <source>
        <dbReference type="ARBA" id="ARBA00022618"/>
    </source>
</evidence>
<dbReference type="GO" id="GO:0051301">
    <property type="term" value="P:cell division"/>
    <property type="evidence" value="ECO:0007669"/>
    <property type="project" value="UniProtKB-KW"/>
</dbReference>
<feature type="region of interest" description="Disordered" evidence="16">
    <location>
        <begin position="700"/>
        <end position="744"/>
    </location>
</feature>
<dbReference type="Gene3D" id="1.10.405.10">
    <property type="entry name" value="Guanine Nucleotide Dissociation Inhibitor, domain 1"/>
    <property type="match status" value="1"/>
</dbReference>
<dbReference type="InterPro" id="IPR016135">
    <property type="entry name" value="UBQ-conjugating_enzyme/RWD"/>
</dbReference>
<feature type="binding site" evidence="14">
    <location>
        <begin position="34"/>
        <end position="35"/>
    </location>
    <ligand>
        <name>FAD</name>
        <dbReference type="ChEBI" id="CHEBI:57692"/>
    </ligand>
</feature>
<dbReference type="GO" id="GO:0005524">
    <property type="term" value="F:ATP binding"/>
    <property type="evidence" value="ECO:0007669"/>
    <property type="project" value="UniProtKB-KW"/>
</dbReference>
<dbReference type="InParanoid" id="K1QUT5"/>
<dbReference type="GO" id="GO:0008131">
    <property type="term" value="F:primary methylamine oxidase activity"/>
    <property type="evidence" value="ECO:0007669"/>
    <property type="project" value="UniProtKB-ARBA"/>
</dbReference>
<dbReference type="SUPFAM" id="SSF54373">
    <property type="entry name" value="FAD-linked reductases, C-terminal domain"/>
    <property type="match status" value="1"/>
</dbReference>
<dbReference type="InterPro" id="IPR002937">
    <property type="entry name" value="Amino_oxidase"/>
</dbReference>
<dbReference type="FunFam" id="3.10.110.10:FF:000034">
    <property type="entry name" value="Ubiquitin-conjugating enzyme E2 S"/>
    <property type="match status" value="1"/>
</dbReference>
<dbReference type="InterPro" id="IPR023313">
    <property type="entry name" value="UBQ-conjugating_AS"/>
</dbReference>
<keyword evidence="6" id="KW-0132">Cell division</keyword>
<dbReference type="Pfam" id="PF01593">
    <property type="entry name" value="Amino_oxidase"/>
    <property type="match status" value="1"/>
</dbReference>
<evidence type="ECO:0000256" key="2">
    <source>
        <dbReference type="ARBA" id="ARBA00001974"/>
    </source>
</evidence>
<keyword evidence="8" id="KW-0547">Nucleotide-binding</keyword>
<keyword evidence="12" id="KW-0131">Cell cycle</keyword>
<evidence type="ECO:0000256" key="8">
    <source>
        <dbReference type="ARBA" id="ARBA00022741"/>
    </source>
</evidence>
<organism evidence="17">
    <name type="scientific">Magallana gigas</name>
    <name type="common">Pacific oyster</name>
    <name type="synonym">Crassostrea gigas</name>
    <dbReference type="NCBI Taxonomy" id="29159"/>
    <lineage>
        <taxon>Eukaryota</taxon>
        <taxon>Metazoa</taxon>
        <taxon>Spiralia</taxon>
        <taxon>Lophotrochozoa</taxon>
        <taxon>Mollusca</taxon>
        <taxon>Bivalvia</taxon>
        <taxon>Autobranchia</taxon>
        <taxon>Pteriomorphia</taxon>
        <taxon>Ostreida</taxon>
        <taxon>Ostreoidea</taxon>
        <taxon>Ostreidae</taxon>
        <taxon>Magallana</taxon>
    </lineage>
</organism>
<evidence type="ECO:0000256" key="9">
    <source>
        <dbReference type="ARBA" id="ARBA00022786"/>
    </source>
</evidence>
<evidence type="ECO:0000256" key="5">
    <source>
        <dbReference type="ARBA" id="ARBA00005995"/>
    </source>
</evidence>
<evidence type="ECO:0000256" key="15">
    <source>
        <dbReference type="RuleBase" id="RU362067"/>
    </source>
</evidence>
<feature type="binding site" evidence="14">
    <location>
        <position position="438"/>
    </location>
    <ligand>
        <name>FAD</name>
        <dbReference type="ChEBI" id="CHEBI:57692"/>
    </ligand>
</feature>
<evidence type="ECO:0000256" key="1">
    <source>
        <dbReference type="ARBA" id="ARBA00000485"/>
    </source>
</evidence>
<comment type="catalytic activity">
    <reaction evidence="1">
        <text>S-ubiquitinyl-[E1 ubiquitin-activating enzyme]-L-cysteine + [E2 ubiquitin-conjugating enzyme]-L-cysteine = [E1 ubiquitin-activating enzyme]-L-cysteine + S-ubiquitinyl-[E2 ubiquitin-conjugating enzyme]-L-cysteine.</text>
        <dbReference type="EC" id="2.3.2.23"/>
    </reaction>
</comment>
<accession>K1QUT5</accession>
<dbReference type="PROSITE" id="PS00183">
    <property type="entry name" value="UBC_1"/>
    <property type="match status" value="1"/>
</dbReference>
<dbReference type="CDD" id="cd23804">
    <property type="entry name" value="UBCc_UBE2S"/>
    <property type="match status" value="1"/>
</dbReference>
<dbReference type="GO" id="GO:0005741">
    <property type="term" value="C:mitochondrial outer membrane"/>
    <property type="evidence" value="ECO:0007669"/>
    <property type="project" value="UniProtKB-SubCell"/>
</dbReference>
<dbReference type="FunCoup" id="K1QUT5">
    <property type="interactions" value="119"/>
</dbReference>
<keyword evidence="10" id="KW-0067">ATP-binding</keyword>
<dbReference type="HOGENOM" id="CLU_373500_0_0_1"/>
<dbReference type="PRINTS" id="PR00757">
    <property type="entry name" value="AMINEOXDASEF"/>
</dbReference>
<evidence type="ECO:0000256" key="7">
    <source>
        <dbReference type="ARBA" id="ARBA00022679"/>
    </source>
</evidence>
<evidence type="ECO:0000256" key="10">
    <source>
        <dbReference type="ARBA" id="ARBA00022840"/>
    </source>
</evidence>
<dbReference type="GO" id="GO:0097621">
    <property type="term" value="F:monoamine oxidase activity"/>
    <property type="evidence" value="ECO:0007669"/>
    <property type="project" value="UniProtKB-EC"/>
</dbReference>
<sequence>MNVDVVVVGGGISGLTAAYQLHKKDSSLQIVVLEAKDRVGGRTLTLPLKTAKGTDNFDLGGQWVGRCQPHIMAMLEELGLSTCVQYLEGKKFMQLGSDQIGSYSSEIPSLSPLALIDLQRLIYKLEWMRKQVDIRDPYQSDYGAEWDAITMDSFLKNQLWTTAAKESIEAACRCMFGVEVSQISVLYFVSYMSAADSLKSLIEATEHTAQEYKIVGGAQQVSQKLAACLPQSCVLLDHPVLKITQRDNGVTVMTENGDIFSCNRLVLATPPNMTNKIQFDPVLPSSRRELMKRMPAGNLTKVIITYKEAFWRKAGISGEFVTNGGPSLSSECDRGPLCIVYDGTSAQGNAAIVAFLGGAPAIQWRNQKDENRKSAVLKSLSDFLGPEALNYLDYAEKDWGLEPYSEGSPVCSVGPGAMAYFARGLRLPFQRIHFAGTESATAWCGYMSGAVQSGMRAANEVLFHLRPQALTAQELAMTAYGPSTQLLRTKRKQRSRTLIKVTLGIGFVVAVVIVGKRITNLVNENCEATIKQYDLIVIKFSNVENLSPQIIRQVSKEIADLCNDPPEGIKIFPNEEDITDIQAQIEGPSGTPYAGGLFRMKLVLGKNFPSEPPKGFFTTKIFHPNVASNGEICVNTLKKDWKAELGIKHVLLTIKCLLIVPNPESALNEEAGKLLLEQYEDYSSRAKLYTEIHAKPPKSLKDTAGILEETSKNGQDGPMAKKHAGDKNVLDKKKKEKKKVLKRL</sequence>
<dbReference type="InterPro" id="IPR036188">
    <property type="entry name" value="FAD/NAD-bd_sf"/>
</dbReference>
<dbReference type="Gene3D" id="3.50.50.60">
    <property type="entry name" value="FAD/NAD(P)-binding domain"/>
    <property type="match status" value="1"/>
</dbReference>
<name>K1QUT5_MAGGI</name>
<evidence type="ECO:0000256" key="11">
    <source>
        <dbReference type="ARBA" id="ARBA00023002"/>
    </source>
</evidence>
<dbReference type="PANTHER" id="PTHR43563:SF14">
    <property type="entry name" value="AMINE OXIDASE"/>
    <property type="match status" value="1"/>
</dbReference>
<dbReference type="InterPro" id="IPR050703">
    <property type="entry name" value="Flavin_MAO"/>
</dbReference>
<dbReference type="Pfam" id="PF00179">
    <property type="entry name" value="UQ_con"/>
    <property type="match status" value="1"/>
</dbReference>
<dbReference type="SMART" id="SM00212">
    <property type="entry name" value="UBCc"/>
    <property type="match status" value="1"/>
</dbReference>
<dbReference type="Gene3D" id="3.10.110.10">
    <property type="entry name" value="Ubiquitin Conjugating Enzyme"/>
    <property type="match status" value="1"/>
</dbReference>
<dbReference type="GO" id="GO:0031145">
    <property type="term" value="P:anaphase-promoting complex-dependent catabolic process"/>
    <property type="evidence" value="ECO:0007669"/>
    <property type="project" value="UniProtKB-ARBA"/>
</dbReference>
<dbReference type="EMBL" id="JH818947">
    <property type="protein sequence ID" value="EKC40562.1"/>
    <property type="molecule type" value="Genomic_DNA"/>
</dbReference>
<dbReference type="GO" id="GO:0061631">
    <property type="term" value="F:ubiquitin conjugating enzyme activity"/>
    <property type="evidence" value="ECO:0007669"/>
    <property type="project" value="UniProtKB-EC"/>
</dbReference>
<evidence type="ECO:0000313" key="17">
    <source>
        <dbReference type="EMBL" id="EKC40562.1"/>
    </source>
</evidence>
<dbReference type="SUPFAM" id="SSF51905">
    <property type="entry name" value="FAD/NAD(P)-binding domain"/>
    <property type="match status" value="1"/>
</dbReference>
<dbReference type="SUPFAM" id="SSF54495">
    <property type="entry name" value="UBC-like"/>
    <property type="match status" value="1"/>
</dbReference>
<dbReference type="AlphaFoldDB" id="K1QUT5"/>
<evidence type="ECO:0000256" key="3">
    <source>
        <dbReference type="ARBA" id="ARBA00004362"/>
    </source>
</evidence>
<comment type="catalytic activity">
    <reaction evidence="13">
        <text>a secondary aliphatic amine + O2 + H2O = a primary amine + an aldehyde + H2O2</text>
        <dbReference type="Rhea" id="RHEA:26414"/>
        <dbReference type="ChEBI" id="CHEBI:15377"/>
        <dbReference type="ChEBI" id="CHEBI:15379"/>
        <dbReference type="ChEBI" id="CHEBI:16240"/>
        <dbReference type="ChEBI" id="CHEBI:17478"/>
        <dbReference type="ChEBI" id="CHEBI:58855"/>
        <dbReference type="ChEBI" id="CHEBI:65296"/>
        <dbReference type="EC" id="1.4.3.4"/>
    </reaction>
</comment>
<comment type="pathway">
    <text evidence="4">Protein modification; protein ubiquitination.</text>
</comment>
<dbReference type="GO" id="GO:0010458">
    <property type="term" value="P:exit from mitosis"/>
    <property type="evidence" value="ECO:0007669"/>
    <property type="project" value="UniProtKB-ARBA"/>
</dbReference>
<protein>
    <recommendedName>
        <fullName evidence="15">Amine oxidase</fullName>
        <ecNumber evidence="15">1.4.3.-</ecNumber>
    </recommendedName>
</protein>
<keyword evidence="7" id="KW-0808">Transferase</keyword>
<comment type="subcellular location">
    <subcellularLocation>
        <location evidence="3">Mitochondrion outer membrane</location>
        <topology evidence="3">Single-pass type IV membrane protein</topology>
        <orientation evidence="3">Cytoplasmic side</orientation>
    </subcellularLocation>
</comment>
<dbReference type="PANTHER" id="PTHR43563">
    <property type="entry name" value="AMINE OXIDASE"/>
    <property type="match status" value="1"/>
</dbReference>
<proteinExistence type="inferred from homology"/>
<feature type="binding site" evidence="14">
    <location>
        <position position="240"/>
    </location>
    <ligand>
        <name>FAD</name>
        <dbReference type="ChEBI" id="CHEBI:57692"/>
    </ligand>
</feature>
<gene>
    <name evidence="17" type="ORF">CGI_10025618</name>
</gene>
<evidence type="ECO:0000256" key="16">
    <source>
        <dbReference type="SAM" id="MobiDB-lite"/>
    </source>
</evidence>
<dbReference type="InterPro" id="IPR001613">
    <property type="entry name" value="Flavin_amine_oxidase"/>
</dbReference>
<reference evidence="17" key="1">
    <citation type="journal article" date="2012" name="Nature">
        <title>The oyster genome reveals stress adaptation and complexity of shell formation.</title>
        <authorList>
            <person name="Zhang G."/>
            <person name="Fang X."/>
            <person name="Guo X."/>
            <person name="Li L."/>
            <person name="Luo R."/>
            <person name="Xu F."/>
            <person name="Yang P."/>
            <person name="Zhang L."/>
            <person name="Wang X."/>
            <person name="Qi H."/>
            <person name="Xiong Z."/>
            <person name="Que H."/>
            <person name="Xie Y."/>
            <person name="Holland P.W."/>
            <person name="Paps J."/>
            <person name="Zhu Y."/>
            <person name="Wu F."/>
            <person name="Chen Y."/>
            <person name="Wang J."/>
            <person name="Peng C."/>
            <person name="Meng J."/>
            <person name="Yang L."/>
            <person name="Liu J."/>
            <person name="Wen B."/>
            <person name="Zhang N."/>
            <person name="Huang Z."/>
            <person name="Zhu Q."/>
            <person name="Feng Y."/>
            <person name="Mount A."/>
            <person name="Hedgecock D."/>
            <person name="Xu Z."/>
            <person name="Liu Y."/>
            <person name="Domazet-Loso T."/>
            <person name="Du Y."/>
            <person name="Sun X."/>
            <person name="Zhang S."/>
            <person name="Liu B."/>
            <person name="Cheng P."/>
            <person name="Jiang X."/>
            <person name="Li J."/>
            <person name="Fan D."/>
            <person name="Wang W."/>
            <person name="Fu W."/>
            <person name="Wang T."/>
            <person name="Wang B."/>
            <person name="Zhang J."/>
            <person name="Peng Z."/>
            <person name="Li Y."/>
            <person name="Li N."/>
            <person name="Wang J."/>
            <person name="Chen M."/>
            <person name="He Y."/>
            <person name="Tan F."/>
            <person name="Song X."/>
            <person name="Zheng Q."/>
            <person name="Huang R."/>
            <person name="Yang H."/>
            <person name="Du X."/>
            <person name="Chen L."/>
            <person name="Yang M."/>
            <person name="Gaffney P.M."/>
            <person name="Wang S."/>
            <person name="Luo L."/>
            <person name="She Z."/>
            <person name="Ming Y."/>
            <person name="Huang W."/>
            <person name="Zhang S."/>
            <person name="Huang B."/>
            <person name="Zhang Y."/>
            <person name="Qu T."/>
            <person name="Ni P."/>
            <person name="Miao G."/>
            <person name="Wang J."/>
            <person name="Wang Q."/>
            <person name="Steinberg C.E."/>
            <person name="Wang H."/>
            <person name="Li N."/>
            <person name="Qian L."/>
            <person name="Zhang G."/>
            <person name="Li Y."/>
            <person name="Yang H."/>
            <person name="Liu X."/>
            <person name="Wang J."/>
            <person name="Yin Y."/>
            <person name="Wang J."/>
        </authorList>
    </citation>
    <scope>NUCLEOTIDE SEQUENCE [LARGE SCALE GENOMIC DNA]</scope>
    <source>
        <strain evidence="17">05x7-T-G4-1.051#20</strain>
    </source>
</reference>
<dbReference type="Gene3D" id="3.90.660.10">
    <property type="match status" value="1"/>
</dbReference>
<keyword evidence="11 15" id="KW-0560">Oxidoreductase</keyword>
<evidence type="ECO:0000256" key="13">
    <source>
        <dbReference type="ARBA" id="ARBA00048448"/>
    </source>
</evidence>
<evidence type="ECO:0000256" key="12">
    <source>
        <dbReference type="ARBA" id="ARBA00023306"/>
    </source>
</evidence>
<comment type="similarity">
    <text evidence="5 15">Belongs to the flavin monoamine oxidase family.</text>
</comment>
<keyword evidence="9" id="KW-0833">Ubl conjugation pathway</keyword>